<proteinExistence type="predicted"/>
<dbReference type="InterPro" id="IPR036038">
    <property type="entry name" value="Aminotransferase-like"/>
</dbReference>
<accession>A0A445E5H5</accession>
<dbReference type="Gene3D" id="3.30.200.20">
    <property type="entry name" value="Phosphorylase Kinase, domain 1"/>
    <property type="match status" value="1"/>
</dbReference>
<name>A0A445E5H5_ARAHY</name>
<dbReference type="SUPFAM" id="SSF56112">
    <property type="entry name" value="Protein kinase-like (PK-like)"/>
    <property type="match status" value="1"/>
</dbReference>
<dbReference type="InterPro" id="IPR011009">
    <property type="entry name" value="Kinase-like_dom_sf"/>
</dbReference>
<gene>
    <name evidence="1" type="ORF">Ahy_A02g005039</name>
</gene>
<dbReference type="AlphaFoldDB" id="A0A445E5H5"/>
<dbReference type="InterPro" id="IPR043132">
    <property type="entry name" value="BCAT-like_C"/>
</dbReference>
<dbReference type="GO" id="GO:0003824">
    <property type="term" value="F:catalytic activity"/>
    <property type="evidence" value="ECO:0007669"/>
    <property type="project" value="InterPro"/>
</dbReference>
<reference evidence="1 2" key="1">
    <citation type="submission" date="2019-01" db="EMBL/GenBank/DDBJ databases">
        <title>Sequencing of cultivated peanut Arachis hypogaea provides insights into genome evolution and oil improvement.</title>
        <authorList>
            <person name="Chen X."/>
        </authorList>
    </citation>
    <scope>NUCLEOTIDE SEQUENCE [LARGE SCALE GENOMIC DNA]</scope>
    <source>
        <strain evidence="2">cv. Fuhuasheng</strain>
        <tissue evidence="1">Leaves</tissue>
    </source>
</reference>
<dbReference type="PANTHER" id="PTHR33115:SF50">
    <property type="entry name" value="ARM REPEAT SUPERFAMILY PROTEIN"/>
    <property type="match status" value="1"/>
</dbReference>
<keyword evidence="2" id="KW-1185">Reference proteome</keyword>
<protein>
    <submittedName>
        <fullName evidence="1">Uncharacterized protein</fullName>
    </submittedName>
</protein>
<organism evidence="1 2">
    <name type="scientific">Arachis hypogaea</name>
    <name type="common">Peanut</name>
    <dbReference type="NCBI Taxonomy" id="3818"/>
    <lineage>
        <taxon>Eukaryota</taxon>
        <taxon>Viridiplantae</taxon>
        <taxon>Streptophyta</taxon>
        <taxon>Embryophyta</taxon>
        <taxon>Tracheophyta</taxon>
        <taxon>Spermatophyta</taxon>
        <taxon>Magnoliopsida</taxon>
        <taxon>eudicotyledons</taxon>
        <taxon>Gunneridae</taxon>
        <taxon>Pentapetalae</taxon>
        <taxon>rosids</taxon>
        <taxon>fabids</taxon>
        <taxon>Fabales</taxon>
        <taxon>Fabaceae</taxon>
        <taxon>Papilionoideae</taxon>
        <taxon>50 kb inversion clade</taxon>
        <taxon>dalbergioids sensu lato</taxon>
        <taxon>Dalbergieae</taxon>
        <taxon>Pterocarpus clade</taxon>
        <taxon>Arachis</taxon>
    </lineage>
</organism>
<dbReference type="EMBL" id="SDMP01000002">
    <property type="protein sequence ID" value="RYR70724.1"/>
    <property type="molecule type" value="Genomic_DNA"/>
</dbReference>
<evidence type="ECO:0000313" key="2">
    <source>
        <dbReference type="Proteomes" id="UP000289738"/>
    </source>
</evidence>
<dbReference type="Proteomes" id="UP000289738">
    <property type="component" value="Chromosome A02"/>
</dbReference>
<evidence type="ECO:0000313" key="1">
    <source>
        <dbReference type="EMBL" id="RYR70724.1"/>
    </source>
</evidence>
<dbReference type="PANTHER" id="PTHR33115">
    <property type="entry name" value="ARM REPEAT SUPERFAMILY PROTEIN"/>
    <property type="match status" value="1"/>
</dbReference>
<comment type="caution">
    <text evidence="1">The sequence shown here is derived from an EMBL/GenBank/DDBJ whole genome shotgun (WGS) entry which is preliminary data.</text>
</comment>
<sequence>MDAGFNRNHSSEVSSPVAGHFPGYMDYQVGMRPQIPVERKWALGIQVEERGVPVEELLEADEVFCTGTVVVINPVFSVVCYLNNYGKDFNDGLFRFRDGQPMSIMPMAGDVLMYTAEQRNIHSVDEVYSIVLLSCMPLLTWPCLAKGVAVGISIAGTSGVLPLLICACVRYFQKKEKEKIKLPTEDFISSSTQDASSSGEYETLGSTAASASGLPAIMAAKSMEFSYQELAEATNNFSSDNKIGQGRFAAVYFAELRGQLVKINTKSPQTTKRWWSHEGINMSALKDIRKSLIILWRFHLNCGSKCFNQLKVVMGAAPTILLAIKSEENKLQEVMVGLAANVFTFMSSQESSYVFQEAGIIEVELASILVHILKKHKYPATKVLRIRRFAIEFAIWMMKDKAENIDTFKHMGMEKVLEGVLEITSELESFNVFSGTVGLNRHNLTIHSLVETAFKLLENR</sequence>
<dbReference type="Gene3D" id="3.20.10.10">
    <property type="entry name" value="D-amino Acid Aminotransferase, subunit A, domain 2"/>
    <property type="match status" value="1"/>
</dbReference>
<dbReference type="SUPFAM" id="SSF56752">
    <property type="entry name" value="D-aminoacid aminotransferase-like PLP-dependent enzymes"/>
    <property type="match status" value="1"/>
</dbReference>